<keyword evidence="3" id="KW-1185">Reference proteome</keyword>
<dbReference type="EMBL" id="BDGG01000008">
    <property type="protein sequence ID" value="GAV02756.1"/>
    <property type="molecule type" value="Genomic_DNA"/>
</dbReference>
<dbReference type="STRING" id="947166.A0A1D1VPJ6"/>
<dbReference type="GO" id="GO:0070286">
    <property type="term" value="P:axonemal dynein complex assembly"/>
    <property type="evidence" value="ECO:0007669"/>
    <property type="project" value="InterPro"/>
</dbReference>
<name>A0A1D1VPJ6_RAMVA</name>
<comment type="caution">
    <text evidence="2">The sequence shown here is derived from an EMBL/GenBank/DDBJ whole genome shotgun (WGS) entry which is preliminary data.</text>
</comment>
<evidence type="ECO:0000259" key="1">
    <source>
        <dbReference type="Pfam" id="PF14740"/>
    </source>
</evidence>
<gene>
    <name evidence="2" type="primary">RvY_13282-1</name>
    <name evidence="2" type="synonym">RvY_13282.1</name>
    <name evidence="2" type="ORF">RvY_13282</name>
</gene>
<dbReference type="AlphaFoldDB" id="A0A1D1VPJ6"/>
<dbReference type="PANTHER" id="PTHR22118:SF14">
    <property type="entry name" value="DYNEIN AXONEMAL ASSEMBLY FACTOR 3"/>
    <property type="match status" value="1"/>
</dbReference>
<organism evidence="2 3">
    <name type="scientific">Ramazzottius varieornatus</name>
    <name type="common">Water bear</name>
    <name type="synonym">Tardigrade</name>
    <dbReference type="NCBI Taxonomy" id="947166"/>
    <lineage>
        <taxon>Eukaryota</taxon>
        <taxon>Metazoa</taxon>
        <taxon>Ecdysozoa</taxon>
        <taxon>Tardigrada</taxon>
        <taxon>Eutardigrada</taxon>
        <taxon>Parachela</taxon>
        <taxon>Hypsibioidea</taxon>
        <taxon>Ramazzottiidae</taxon>
        <taxon>Ramazzottius</taxon>
    </lineage>
</organism>
<sequence>MITGPVYYRWRETGIAFESRDSAAYSFPNRTLLSSLSVSQKDSKYDMEGYWGDMLTSPFVAFGLGEDALKYRKVRNDIDTVSSEIASQNVLMDYLQMIFALEKPDNSSEKKEATLTEITESVEADSTDGDALLDWKSRYRIVFLPPVNNSVISDKEKYRGLFDVAYVGGHSLLDSLTGLMRMLRPGARVIFETPKYLIGLPKTRCADYHETLKERFAKNGFDVSTKYNREIDDYFVFTFPGSDSIRV</sequence>
<dbReference type="OrthoDB" id="538817at2759"/>
<dbReference type="InterPro" id="IPR039304">
    <property type="entry name" value="DNAAF3"/>
</dbReference>
<dbReference type="Pfam" id="PF14740">
    <property type="entry name" value="DUF4471"/>
    <property type="match status" value="1"/>
</dbReference>
<feature type="domain" description="Dynein assembly factor 3 C-terminal" evidence="1">
    <location>
        <begin position="2"/>
        <end position="222"/>
    </location>
</feature>
<dbReference type="GO" id="GO:0044458">
    <property type="term" value="P:motile cilium assembly"/>
    <property type="evidence" value="ECO:0007669"/>
    <property type="project" value="TreeGrafter"/>
</dbReference>
<protein>
    <recommendedName>
        <fullName evidence="1">Dynein assembly factor 3 C-terminal domain-containing protein</fullName>
    </recommendedName>
</protein>
<evidence type="ECO:0000313" key="2">
    <source>
        <dbReference type="EMBL" id="GAV02756.1"/>
    </source>
</evidence>
<reference evidence="2 3" key="1">
    <citation type="journal article" date="2016" name="Nat. Commun.">
        <title>Extremotolerant tardigrade genome and improved radiotolerance of human cultured cells by tardigrade-unique protein.</title>
        <authorList>
            <person name="Hashimoto T."/>
            <person name="Horikawa D.D."/>
            <person name="Saito Y."/>
            <person name="Kuwahara H."/>
            <person name="Kozuka-Hata H."/>
            <person name="Shin-I T."/>
            <person name="Minakuchi Y."/>
            <person name="Ohishi K."/>
            <person name="Motoyama A."/>
            <person name="Aizu T."/>
            <person name="Enomoto A."/>
            <person name="Kondo K."/>
            <person name="Tanaka S."/>
            <person name="Hara Y."/>
            <person name="Koshikawa S."/>
            <person name="Sagara H."/>
            <person name="Miura T."/>
            <person name="Yokobori S."/>
            <person name="Miyagawa K."/>
            <person name="Suzuki Y."/>
            <person name="Kubo T."/>
            <person name="Oyama M."/>
            <person name="Kohara Y."/>
            <person name="Fujiyama A."/>
            <person name="Arakawa K."/>
            <person name="Katayama T."/>
            <person name="Toyoda A."/>
            <person name="Kunieda T."/>
        </authorList>
    </citation>
    <scope>NUCLEOTIDE SEQUENCE [LARGE SCALE GENOMIC DNA]</scope>
    <source>
        <strain evidence="2 3">YOKOZUNA-1</strain>
    </source>
</reference>
<proteinExistence type="predicted"/>
<accession>A0A1D1VPJ6</accession>
<dbReference type="PANTHER" id="PTHR22118">
    <property type="entry name" value="DYNEIN ASSEMBLY FACTOR 3, AXONEMAL"/>
    <property type="match status" value="1"/>
</dbReference>
<evidence type="ECO:0000313" key="3">
    <source>
        <dbReference type="Proteomes" id="UP000186922"/>
    </source>
</evidence>
<dbReference type="Proteomes" id="UP000186922">
    <property type="component" value="Unassembled WGS sequence"/>
</dbReference>
<dbReference type="InterPro" id="IPR028235">
    <property type="entry name" value="DNAAF3_C"/>
</dbReference>